<protein>
    <submittedName>
        <fullName evidence="2">XRE family transcriptional regulator</fullName>
    </submittedName>
</protein>
<dbReference type="AlphaFoldDB" id="A0A3E2UC52"/>
<evidence type="ECO:0000313" key="2">
    <source>
        <dbReference type="EMBL" id="RGB93775.1"/>
    </source>
</evidence>
<dbReference type="SUPFAM" id="SSF47413">
    <property type="entry name" value="lambda repressor-like DNA-binding domains"/>
    <property type="match status" value="1"/>
</dbReference>
<sequence length="46" mass="5292">MANKIETDQKRISKIETGNVYIGWDTFYKISQALDVSIEELIEGDE</sequence>
<feature type="domain" description="HTH cro/C1-type" evidence="1">
    <location>
        <begin position="1"/>
        <end position="41"/>
    </location>
</feature>
<dbReference type="Pfam" id="PF12844">
    <property type="entry name" value="HTH_19"/>
    <property type="match status" value="1"/>
</dbReference>
<dbReference type="PROSITE" id="PS50943">
    <property type="entry name" value="HTH_CROC1"/>
    <property type="match status" value="1"/>
</dbReference>
<dbReference type="InterPro" id="IPR010982">
    <property type="entry name" value="Lambda_DNA-bd_dom_sf"/>
</dbReference>
<gene>
    <name evidence="2" type="ORF">DWZ46_00840</name>
</gene>
<reference evidence="2 3" key="1">
    <citation type="submission" date="2018-08" db="EMBL/GenBank/DDBJ databases">
        <title>A genome reference for cultivated species of the human gut microbiota.</title>
        <authorList>
            <person name="Zou Y."/>
            <person name="Xue W."/>
            <person name="Luo G."/>
        </authorList>
    </citation>
    <scope>NUCLEOTIDE SEQUENCE [LARGE SCALE GENOMIC DNA]</scope>
    <source>
        <strain evidence="2 3">AF32-8AC</strain>
    </source>
</reference>
<accession>A0A3E2UC52</accession>
<proteinExistence type="predicted"/>
<dbReference type="CDD" id="cd00093">
    <property type="entry name" value="HTH_XRE"/>
    <property type="match status" value="1"/>
</dbReference>
<evidence type="ECO:0000313" key="3">
    <source>
        <dbReference type="Proteomes" id="UP000260991"/>
    </source>
</evidence>
<dbReference type="GO" id="GO:0003677">
    <property type="term" value="F:DNA binding"/>
    <property type="evidence" value="ECO:0007669"/>
    <property type="project" value="InterPro"/>
</dbReference>
<organism evidence="2 3">
    <name type="scientific">Faecalibacterium prausnitzii</name>
    <dbReference type="NCBI Taxonomy" id="853"/>
    <lineage>
        <taxon>Bacteria</taxon>
        <taxon>Bacillati</taxon>
        <taxon>Bacillota</taxon>
        <taxon>Clostridia</taxon>
        <taxon>Eubacteriales</taxon>
        <taxon>Oscillospiraceae</taxon>
        <taxon>Faecalibacterium</taxon>
    </lineage>
</organism>
<dbReference type="Proteomes" id="UP000260991">
    <property type="component" value="Unassembled WGS sequence"/>
</dbReference>
<evidence type="ECO:0000259" key="1">
    <source>
        <dbReference type="PROSITE" id="PS50943"/>
    </source>
</evidence>
<comment type="caution">
    <text evidence="2">The sequence shown here is derived from an EMBL/GenBank/DDBJ whole genome shotgun (WGS) entry which is preliminary data.</text>
</comment>
<name>A0A3E2UC52_9FIRM</name>
<dbReference type="EMBL" id="QVER01000001">
    <property type="protein sequence ID" value="RGB93775.1"/>
    <property type="molecule type" value="Genomic_DNA"/>
</dbReference>
<dbReference type="InterPro" id="IPR001387">
    <property type="entry name" value="Cro/C1-type_HTH"/>
</dbReference>
<dbReference type="Gene3D" id="1.10.260.40">
    <property type="entry name" value="lambda repressor-like DNA-binding domains"/>
    <property type="match status" value="1"/>
</dbReference>